<reference evidence="2 3" key="1">
    <citation type="journal article" date="2019" name="Nat. Ecol. Evol.">
        <title>Megaphylogeny resolves global patterns of mushroom evolution.</title>
        <authorList>
            <person name="Varga T."/>
            <person name="Krizsan K."/>
            <person name="Foldi C."/>
            <person name="Dima B."/>
            <person name="Sanchez-Garcia M."/>
            <person name="Sanchez-Ramirez S."/>
            <person name="Szollosi G.J."/>
            <person name="Szarkandi J.G."/>
            <person name="Papp V."/>
            <person name="Albert L."/>
            <person name="Andreopoulos W."/>
            <person name="Angelini C."/>
            <person name="Antonin V."/>
            <person name="Barry K.W."/>
            <person name="Bougher N.L."/>
            <person name="Buchanan P."/>
            <person name="Buyck B."/>
            <person name="Bense V."/>
            <person name="Catcheside P."/>
            <person name="Chovatia M."/>
            <person name="Cooper J."/>
            <person name="Damon W."/>
            <person name="Desjardin D."/>
            <person name="Finy P."/>
            <person name="Geml J."/>
            <person name="Haridas S."/>
            <person name="Hughes K."/>
            <person name="Justo A."/>
            <person name="Karasinski D."/>
            <person name="Kautmanova I."/>
            <person name="Kiss B."/>
            <person name="Kocsube S."/>
            <person name="Kotiranta H."/>
            <person name="LaButti K.M."/>
            <person name="Lechner B.E."/>
            <person name="Liimatainen K."/>
            <person name="Lipzen A."/>
            <person name="Lukacs Z."/>
            <person name="Mihaltcheva S."/>
            <person name="Morgado L.N."/>
            <person name="Niskanen T."/>
            <person name="Noordeloos M.E."/>
            <person name="Ohm R.A."/>
            <person name="Ortiz-Santana B."/>
            <person name="Ovrebo C."/>
            <person name="Racz N."/>
            <person name="Riley R."/>
            <person name="Savchenko A."/>
            <person name="Shiryaev A."/>
            <person name="Soop K."/>
            <person name="Spirin V."/>
            <person name="Szebenyi C."/>
            <person name="Tomsovsky M."/>
            <person name="Tulloss R.E."/>
            <person name="Uehling J."/>
            <person name="Grigoriev I.V."/>
            <person name="Vagvolgyi C."/>
            <person name="Papp T."/>
            <person name="Martin F.M."/>
            <person name="Miettinen O."/>
            <person name="Hibbett D.S."/>
            <person name="Nagy L.G."/>
        </authorList>
    </citation>
    <scope>NUCLEOTIDE SEQUENCE [LARGE SCALE GENOMIC DNA]</scope>
    <source>
        <strain evidence="2 3">CBS 166.37</strain>
    </source>
</reference>
<accession>A0A5C3LKY7</accession>
<protein>
    <submittedName>
        <fullName evidence="2">Uncharacterized protein</fullName>
    </submittedName>
</protein>
<dbReference type="AlphaFoldDB" id="A0A5C3LKY7"/>
<evidence type="ECO:0000313" key="3">
    <source>
        <dbReference type="Proteomes" id="UP000308652"/>
    </source>
</evidence>
<proteinExistence type="predicted"/>
<evidence type="ECO:0000313" key="2">
    <source>
        <dbReference type="EMBL" id="TFK33779.1"/>
    </source>
</evidence>
<evidence type="ECO:0000256" key="1">
    <source>
        <dbReference type="SAM" id="MobiDB-lite"/>
    </source>
</evidence>
<dbReference type="Proteomes" id="UP000308652">
    <property type="component" value="Unassembled WGS sequence"/>
</dbReference>
<gene>
    <name evidence="2" type="ORF">BDQ12DRAFT_690741</name>
</gene>
<feature type="compositionally biased region" description="Low complexity" evidence="1">
    <location>
        <begin position="76"/>
        <end position="86"/>
    </location>
</feature>
<dbReference type="EMBL" id="ML213642">
    <property type="protein sequence ID" value="TFK33779.1"/>
    <property type="molecule type" value="Genomic_DNA"/>
</dbReference>
<organism evidence="2 3">
    <name type="scientific">Crucibulum laeve</name>
    <dbReference type="NCBI Taxonomy" id="68775"/>
    <lineage>
        <taxon>Eukaryota</taxon>
        <taxon>Fungi</taxon>
        <taxon>Dikarya</taxon>
        <taxon>Basidiomycota</taxon>
        <taxon>Agaricomycotina</taxon>
        <taxon>Agaricomycetes</taxon>
        <taxon>Agaricomycetidae</taxon>
        <taxon>Agaricales</taxon>
        <taxon>Agaricineae</taxon>
        <taxon>Nidulariaceae</taxon>
        <taxon>Crucibulum</taxon>
    </lineage>
</organism>
<name>A0A5C3LKY7_9AGAR</name>
<feature type="region of interest" description="Disordered" evidence="1">
    <location>
        <begin position="61"/>
        <end position="108"/>
    </location>
</feature>
<sequence length="108" mass="11724">MDTNVLSICAVHCATAIGSPPAATLSPLSLTPANPHLPPFSIPTQPALPLSCTRHLLRPQNPTYHTFSMPTPPQLQPQHLRQLQTPAHPTPRISPSRNGMRLSGLFRI</sequence>
<keyword evidence="3" id="KW-1185">Reference proteome</keyword>